<accession>A0A932M1H3</accession>
<evidence type="ECO:0000256" key="3">
    <source>
        <dbReference type="SAM" id="Coils"/>
    </source>
</evidence>
<gene>
    <name evidence="4" type="ORF">HYY65_10770</name>
</gene>
<evidence type="ECO:0000256" key="1">
    <source>
        <dbReference type="ARBA" id="ARBA00009981"/>
    </source>
</evidence>
<dbReference type="NCBIfam" id="TIGR01552">
    <property type="entry name" value="phd_fam"/>
    <property type="match status" value="1"/>
</dbReference>
<dbReference type="EMBL" id="JACPSX010000206">
    <property type="protein sequence ID" value="MBI3015519.1"/>
    <property type="molecule type" value="Genomic_DNA"/>
</dbReference>
<evidence type="ECO:0000256" key="2">
    <source>
        <dbReference type="RuleBase" id="RU362080"/>
    </source>
</evidence>
<feature type="coiled-coil region" evidence="3">
    <location>
        <begin position="48"/>
        <end position="75"/>
    </location>
</feature>
<comment type="similarity">
    <text evidence="1 2">Belongs to the phD/YefM antitoxin family.</text>
</comment>
<dbReference type="InterPro" id="IPR036165">
    <property type="entry name" value="YefM-like_sf"/>
</dbReference>
<dbReference type="InterPro" id="IPR006442">
    <property type="entry name" value="Antitoxin_Phd/YefM"/>
</dbReference>
<sequence>METSYRRDEIVSSSTASKQLGEVLKAVKKKGRMVLSRNNRLEAVILPIDEYEGMVEDLEHLLTALEIQDRKAQDRGKRISWESLKAKYGL</sequence>
<evidence type="ECO:0000313" key="5">
    <source>
        <dbReference type="Proteomes" id="UP000741360"/>
    </source>
</evidence>
<comment type="function">
    <text evidence="2">Antitoxin component of a type II toxin-antitoxin (TA) system.</text>
</comment>
<dbReference type="Gene3D" id="3.40.1620.10">
    <property type="entry name" value="YefM-like domain"/>
    <property type="match status" value="1"/>
</dbReference>
<organism evidence="4 5">
    <name type="scientific">Tectimicrobiota bacterium</name>
    <dbReference type="NCBI Taxonomy" id="2528274"/>
    <lineage>
        <taxon>Bacteria</taxon>
        <taxon>Pseudomonadati</taxon>
        <taxon>Nitrospinota/Tectimicrobiota group</taxon>
        <taxon>Candidatus Tectimicrobiota</taxon>
    </lineage>
</organism>
<dbReference type="AlphaFoldDB" id="A0A932M1H3"/>
<comment type="caution">
    <text evidence="4">The sequence shown here is derived from an EMBL/GenBank/DDBJ whole genome shotgun (WGS) entry which is preliminary data.</text>
</comment>
<keyword evidence="3" id="KW-0175">Coiled coil</keyword>
<dbReference type="SUPFAM" id="SSF143120">
    <property type="entry name" value="YefM-like"/>
    <property type="match status" value="1"/>
</dbReference>
<name>A0A932M1H3_UNCTE</name>
<evidence type="ECO:0000313" key="4">
    <source>
        <dbReference type="EMBL" id="MBI3015519.1"/>
    </source>
</evidence>
<reference evidence="4" key="1">
    <citation type="submission" date="2020-07" db="EMBL/GenBank/DDBJ databases">
        <title>Huge and variable diversity of episymbiotic CPR bacteria and DPANN archaea in groundwater ecosystems.</title>
        <authorList>
            <person name="He C.Y."/>
            <person name="Keren R."/>
            <person name="Whittaker M."/>
            <person name="Farag I.F."/>
            <person name="Doudna J."/>
            <person name="Cate J.H.D."/>
            <person name="Banfield J.F."/>
        </authorList>
    </citation>
    <scope>NUCLEOTIDE SEQUENCE</scope>
    <source>
        <strain evidence="4">NC_groundwater_717_Ag_S-0.2um_59_8</strain>
    </source>
</reference>
<dbReference type="Proteomes" id="UP000741360">
    <property type="component" value="Unassembled WGS sequence"/>
</dbReference>
<protein>
    <recommendedName>
        <fullName evidence="2">Antitoxin</fullName>
    </recommendedName>
</protein>
<dbReference type="Pfam" id="PF02604">
    <property type="entry name" value="PhdYeFM_antitox"/>
    <property type="match status" value="1"/>
</dbReference>
<proteinExistence type="inferred from homology"/>